<dbReference type="Proteomes" id="UP000032266">
    <property type="component" value="Chromosome"/>
</dbReference>
<reference evidence="1 2" key="1">
    <citation type="submission" date="2014-01" db="EMBL/GenBank/DDBJ databases">
        <title>Full genme sequencing of cellulolytic bacterium Gynuella sunshinyii YC6258T gen. nov., sp. nov.</title>
        <authorList>
            <person name="Khan H."/>
            <person name="Chung E.J."/>
            <person name="Chung Y.R."/>
        </authorList>
    </citation>
    <scope>NUCLEOTIDE SEQUENCE [LARGE SCALE GENOMIC DNA]</scope>
    <source>
        <strain evidence="1 2">YC6258</strain>
    </source>
</reference>
<dbReference type="EMBL" id="CP007142">
    <property type="protein sequence ID" value="AJQ93406.1"/>
    <property type="molecule type" value="Genomic_DNA"/>
</dbReference>
<keyword evidence="2" id="KW-1185">Reference proteome</keyword>
<proteinExistence type="predicted"/>
<gene>
    <name evidence="1" type="ORF">YC6258_01358</name>
</gene>
<dbReference type="RefSeq" id="WP_052830101.1">
    <property type="nucleotide sequence ID" value="NZ_CP007142.1"/>
</dbReference>
<protein>
    <submittedName>
        <fullName evidence="1">Uncharacterized protein</fullName>
    </submittedName>
</protein>
<dbReference type="AlphaFoldDB" id="A0A0C5VGR4"/>
<accession>A0A0C5VGR4</accession>
<evidence type="ECO:0000313" key="2">
    <source>
        <dbReference type="Proteomes" id="UP000032266"/>
    </source>
</evidence>
<organism evidence="1 2">
    <name type="scientific">Gynuella sunshinyii YC6258</name>
    <dbReference type="NCBI Taxonomy" id="1445510"/>
    <lineage>
        <taxon>Bacteria</taxon>
        <taxon>Pseudomonadati</taxon>
        <taxon>Pseudomonadota</taxon>
        <taxon>Gammaproteobacteria</taxon>
        <taxon>Oceanospirillales</taxon>
        <taxon>Saccharospirillaceae</taxon>
        <taxon>Gynuella</taxon>
    </lineage>
</organism>
<dbReference type="OrthoDB" id="1490466at2"/>
<dbReference type="KEGG" id="gsn:YC6258_01358"/>
<name>A0A0C5VGR4_9GAMM</name>
<evidence type="ECO:0000313" key="1">
    <source>
        <dbReference type="EMBL" id="AJQ93406.1"/>
    </source>
</evidence>
<sequence>MSIYWQDLADDDGLGLQVQVQTGPSVKPGTHLQSGGNSRIRLVTGDRIRFWATPVRDYGGVWVIKPFADGSVSEMPIPPIRSQDIEARRQLSGHDRIRSWIRFFVEQLSHSQGGFLYQGQWLFTYQSGQRSHSNWVSRSEPQSGQRGRLAGLLVSNLQPASSTEAVCWLDWWFSGSGDLVNLKPPETDSGRLKWWRKKVRAGESPPILVWYLNCLDAFVLVDGHCRLQACVLENVPPDLIVARSVLETPIKPDPLTQSRIVASLSRQKDRPGRKPMSVDALNGVLMSAFDDRPLIQTVSRSWATLTESCWVSEVSDFLTVSGHMDVLTRVINRED</sequence>
<dbReference type="HOGENOM" id="CLU_069125_0_0_6"/>